<sequence>MDMEIDASKDLRLIKDEDLFKAAETGDSSAFAALAPHQLSQSLSLRNEDGRSLLHVAVSSGHADVVKILATADQSTKLINCADEEGWAPIHSAASIGRSDILDILLSG</sequence>
<gene>
    <name evidence="2" type="primary">Acbd6</name>
    <name evidence="2" type="ORF">SDJN03_08809</name>
</gene>
<dbReference type="PROSITE" id="PS50297">
    <property type="entry name" value="ANK_REP_REGION"/>
    <property type="match status" value="2"/>
</dbReference>
<dbReference type="PROSITE" id="PS50088">
    <property type="entry name" value="ANK_REPEAT"/>
    <property type="match status" value="2"/>
</dbReference>
<proteinExistence type="predicted"/>
<dbReference type="EMBL" id="JAGKQH010000005">
    <property type="protein sequence ID" value="KAG6599031.1"/>
    <property type="molecule type" value="Genomic_DNA"/>
</dbReference>
<dbReference type="Proteomes" id="UP000685013">
    <property type="component" value="Chromosome 5"/>
</dbReference>
<dbReference type="InterPro" id="IPR002110">
    <property type="entry name" value="Ankyrin_rpt"/>
</dbReference>
<keyword evidence="3" id="KW-1185">Reference proteome</keyword>
<protein>
    <submittedName>
        <fullName evidence="2">Acyl-CoA-binding domain-containing protein 6</fullName>
    </submittedName>
</protein>
<organism evidence="2 3">
    <name type="scientific">Cucurbita argyrosperma subsp. sororia</name>
    <dbReference type="NCBI Taxonomy" id="37648"/>
    <lineage>
        <taxon>Eukaryota</taxon>
        <taxon>Viridiplantae</taxon>
        <taxon>Streptophyta</taxon>
        <taxon>Embryophyta</taxon>
        <taxon>Tracheophyta</taxon>
        <taxon>Spermatophyta</taxon>
        <taxon>Magnoliopsida</taxon>
        <taxon>eudicotyledons</taxon>
        <taxon>Gunneridae</taxon>
        <taxon>Pentapetalae</taxon>
        <taxon>rosids</taxon>
        <taxon>fabids</taxon>
        <taxon>Cucurbitales</taxon>
        <taxon>Cucurbitaceae</taxon>
        <taxon>Cucurbiteae</taxon>
        <taxon>Cucurbita</taxon>
    </lineage>
</organism>
<feature type="repeat" description="ANK" evidence="1">
    <location>
        <begin position="85"/>
        <end position="108"/>
    </location>
</feature>
<comment type="caution">
    <text evidence="2">The sequence shown here is derived from an EMBL/GenBank/DDBJ whole genome shotgun (WGS) entry which is preliminary data.</text>
</comment>
<accession>A0AAV6NKP7</accession>
<evidence type="ECO:0000313" key="2">
    <source>
        <dbReference type="EMBL" id="KAG6599031.1"/>
    </source>
</evidence>
<evidence type="ECO:0000313" key="3">
    <source>
        <dbReference type="Proteomes" id="UP000685013"/>
    </source>
</evidence>
<dbReference type="Pfam" id="PF12796">
    <property type="entry name" value="Ank_2"/>
    <property type="match status" value="1"/>
</dbReference>
<reference evidence="2 3" key="1">
    <citation type="journal article" date="2021" name="Hortic Res">
        <title>The domestication of Cucurbita argyrosperma as revealed by the genome of its wild relative.</title>
        <authorList>
            <person name="Barrera-Redondo J."/>
            <person name="Sanchez-de la Vega G."/>
            <person name="Aguirre-Liguori J.A."/>
            <person name="Castellanos-Morales G."/>
            <person name="Gutierrez-Guerrero Y.T."/>
            <person name="Aguirre-Dugua X."/>
            <person name="Aguirre-Planter E."/>
            <person name="Tenaillon M.I."/>
            <person name="Lira-Saade R."/>
            <person name="Eguiarte L.E."/>
        </authorList>
    </citation>
    <scope>NUCLEOTIDE SEQUENCE [LARGE SCALE GENOMIC DNA]</scope>
    <source>
        <strain evidence="2">JBR-2021</strain>
    </source>
</reference>
<feature type="repeat" description="ANK" evidence="1">
    <location>
        <begin position="49"/>
        <end position="81"/>
    </location>
</feature>
<keyword evidence="1" id="KW-0040">ANK repeat</keyword>
<name>A0AAV6NKP7_9ROSI</name>
<feature type="non-terminal residue" evidence="2">
    <location>
        <position position="1"/>
    </location>
</feature>
<dbReference type="PANTHER" id="PTHR24184">
    <property type="entry name" value="SI:CH211-189E2.2"/>
    <property type="match status" value="1"/>
</dbReference>
<evidence type="ECO:0000256" key="1">
    <source>
        <dbReference type="PROSITE-ProRule" id="PRU00023"/>
    </source>
</evidence>
<dbReference type="PANTHER" id="PTHR24184:SF24">
    <property type="entry name" value="ANKYRIN REPEAT AND PROTEIN KINASE DOMAIN-CONTAINING PROTEIN 1-LIKE"/>
    <property type="match status" value="1"/>
</dbReference>
<feature type="non-terminal residue" evidence="2">
    <location>
        <position position="108"/>
    </location>
</feature>
<dbReference type="AlphaFoldDB" id="A0AAV6NKP7"/>